<dbReference type="Gene3D" id="2.60.40.2970">
    <property type="match status" value="1"/>
</dbReference>
<keyword evidence="2" id="KW-1185">Reference proteome</keyword>
<protein>
    <submittedName>
        <fullName evidence="1">Uncharacterized protein</fullName>
    </submittedName>
</protein>
<dbReference type="InParanoid" id="A0A1Y2DLC5"/>
<sequence length="158" mass="17253">MSNPLLSKLEISVRKASASPPKLAISVTNTHDQSLTVLKWDSPLDPLVIQLGHLKITPVGADGPLDIPIIQVRRIMPAGKDQLVTIEPGETKEHEIELKETIVPLDKLAGGARIVCEGEWTSVWQSKLEEVDKEALENLGMGNALRGSYESKPVTVEF</sequence>
<comment type="caution">
    <text evidence="1">The sequence shown here is derived from an EMBL/GenBank/DDBJ whole genome shotgun (WGS) entry which is preliminary data.</text>
</comment>
<dbReference type="GeneID" id="63774880"/>
<gene>
    <name evidence="1" type="ORF">BCR38DRAFT_412268</name>
</gene>
<dbReference type="RefSeq" id="XP_040712497.1">
    <property type="nucleotide sequence ID" value="XM_040858668.1"/>
</dbReference>
<dbReference type="Proteomes" id="UP000193689">
    <property type="component" value="Unassembled WGS sequence"/>
</dbReference>
<reference evidence="1 2" key="1">
    <citation type="submission" date="2016-07" db="EMBL/GenBank/DDBJ databases">
        <title>Pervasive Adenine N6-methylation of Active Genes in Fungi.</title>
        <authorList>
            <consortium name="DOE Joint Genome Institute"/>
            <person name="Mondo S.J."/>
            <person name="Dannebaum R.O."/>
            <person name="Kuo R.C."/>
            <person name="Labutti K."/>
            <person name="Haridas S."/>
            <person name="Kuo A."/>
            <person name="Salamov A."/>
            <person name="Ahrendt S.R."/>
            <person name="Lipzen A."/>
            <person name="Sullivan W."/>
            <person name="Andreopoulos W.B."/>
            <person name="Clum A."/>
            <person name="Lindquist E."/>
            <person name="Daum C."/>
            <person name="Ramamoorthy G.K."/>
            <person name="Gryganskyi A."/>
            <person name="Culley D."/>
            <person name="Magnuson J.K."/>
            <person name="James T.Y."/>
            <person name="O'Malley M.A."/>
            <person name="Stajich J.E."/>
            <person name="Spatafora J.W."/>
            <person name="Visel A."/>
            <person name="Grigoriev I.V."/>
        </authorList>
    </citation>
    <scope>NUCLEOTIDE SEQUENCE [LARGE SCALE GENOMIC DNA]</scope>
    <source>
        <strain evidence="1 2">CBS 129021</strain>
    </source>
</reference>
<evidence type="ECO:0000313" key="2">
    <source>
        <dbReference type="Proteomes" id="UP000193689"/>
    </source>
</evidence>
<dbReference type="EMBL" id="MCFJ01000012">
    <property type="protein sequence ID" value="ORY60063.1"/>
    <property type="molecule type" value="Genomic_DNA"/>
</dbReference>
<name>A0A1Y2DLC5_9PEZI</name>
<organism evidence="1 2">
    <name type="scientific">Pseudomassariella vexata</name>
    <dbReference type="NCBI Taxonomy" id="1141098"/>
    <lineage>
        <taxon>Eukaryota</taxon>
        <taxon>Fungi</taxon>
        <taxon>Dikarya</taxon>
        <taxon>Ascomycota</taxon>
        <taxon>Pezizomycotina</taxon>
        <taxon>Sordariomycetes</taxon>
        <taxon>Xylariomycetidae</taxon>
        <taxon>Amphisphaeriales</taxon>
        <taxon>Pseudomassariaceae</taxon>
        <taxon>Pseudomassariella</taxon>
    </lineage>
</organism>
<dbReference type="OrthoDB" id="4664297at2759"/>
<dbReference type="AlphaFoldDB" id="A0A1Y2DLC5"/>
<proteinExistence type="predicted"/>
<evidence type="ECO:0000313" key="1">
    <source>
        <dbReference type="EMBL" id="ORY60063.1"/>
    </source>
</evidence>
<accession>A0A1Y2DLC5</accession>